<proteinExistence type="predicted"/>
<name>A0AC35F3K0_9BILA</name>
<organism evidence="1 2">
    <name type="scientific">Panagrolaimus sp. PS1159</name>
    <dbReference type="NCBI Taxonomy" id="55785"/>
    <lineage>
        <taxon>Eukaryota</taxon>
        <taxon>Metazoa</taxon>
        <taxon>Ecdysozoa</taxon>
        <taxon>Nematoda</taxon>
        <taxon>Chromadorea</taxon>
        <taxon>Rhabditida</taxon>
        <taxon>Tylenchina</taxon>
        <taxon>Panagrolaimomorpha</taxon>
        <taxon>Panagrolaimoidea</taxon>
        <taxon>Panagrolaimidae</taxon>
        <taxon>Panagrolaimus</taxon>
    </lineage>
</organism>
<dbReference type="Proteomes" id="UP000887580">
    <property type="component" value="Unplaced"/>
</dbReference>
<evidence type="ECO:0000313" key="2">
    <source>
        <dbReference type="WBParaSite" id="PS1159_v2.g13524.t1"/>
    </source>
</evidence>
<sequence length="70" mass="7927">MGQAFDEDELLAELEELKEETLNEELIRVQPVPVANIDKGLPDVPPEILPVRQNKKKEVDDMAELAEWAS</sequence>
<protein>
    <submittedName>
        <fullName evidence="2">Tropomodulin</fullName>
    </submittedName>
</protein>
<accession>A0AC35F3K0</accession>
<reference evidence="2" key="1">
    <citation type="submission" date="2022-11" db="UniProtKB">
        <authorList>
            <consortium name="WormBaseParasite"/>
        </authorList>
    </citation>
    <scope>IDENTIFICATION</scope>
</reference>
<evidence type="ECO:0000313" key="1">
    <source>
        <dbReference type="Proteomes" id="UP000887580"/>
    </source>
</evidence>
<dbReference type="WBParaSite" id="PS1159_v2.g13524.t1">
    <property type="protein sequence ID" value="PS1159_v2.g13524.t1"/>
    <property type="gene ID" value="PS1159_v2.g13524"/>
</dbReference>